<evidence type="ECO:0000313" key="3">
    <source>
        <dbReference type="Proteomes" id="UP001062776"/>
    </source>
</evidence>
<dbReference type="InterPro" id="IPR028992">
    <property type="entry name" value="Hedgehog/Intein_dom"/>
</dbReference>
<accession>A0ABQ0Q6L3</accession>
<organism evidence="2 3">
    <name type="scientific">Asaia krungthepensis NRIC 0535</name>
    <dbReference type="NCBI Taxonomy" id="1307925"/>
    <lineage>
        <taxon>Bacteria</taxon>
        <taxon>Pseudomonadati</taxon>
        <taxon>Pseudomonadota</taxon>
        <taxon>Alphaproteobacteria</taxon>
        <taxon>Acetobacterales</taxon>
        <taxon>Acetobacteraceae</taxon>
        <taxon>Asaia</taxon>
    </lineage>
</organism>
<dbReference type="InterPro" id="IPR036844">
    <property type="entry name" value="Hint_dom_sf"/>
</dbReference>
<dbReference type="Gene3D" id="2.170.16.10">
    <property type="entry name" value="Hedgehog/Intein (Hint) domain"/>
    <property type="match status" value="1"/>
</dbReference>
<comment type="caution">
    <text evidence="2">The sequence shown here is derived from an EMBL/GenBank/DDBJ whole genome shotgun (WGS) entry which is preliminary data.</text>
</comment>
<dbReference type="Proteomes" id="UP001062776">
    <property type="component" value="Unassembled WGS sequence"/>
</dbReference>
<name>A0ABQ0Q6L3_9PROT</name>
<keyword evidence="3" id="KW-1185">Reference proteome</keyword>
<dbReference type="Pfam" id="PF13403">
    <property type="entry name" value="Hint_2"/>
    <property type="match status" value="1"/>
</dbReference>
<evidence type="ECO:0000313" key="2">
    <source>
        <dbReference type="EMBL" id="GBQ93772.1"/>
    </source>
</evidence>
<feature type="domain" description="Hedgehog/Intein (Hint)" evidence="1">
    <location>
        <begin position="325"/>
        <end position="463"/>
    </location>
</feature>
<dbReference type="SUPFAM" id="SSF51294">
    <property type="entry name" value="Hedgehog/intein (Hint) domain"/>
    <property type="match status" value="1"/>
</dbReference>
<evidence type="ECO:0000259" key="1">
    <source>
        <dbReference type="Pfam" id="PF13403"/>
    </source>
</evidence>
<reference evidence="2" key="1">
    <citation type="submission" date="2013-04" db="EMBL/GenBank/DDBJ databases">
        <title>The genome sequencing project of 58 acetic acid bacteria.</title>
        <authorList>
            <person name="Okamoto-Kainuma A."/>
            <person name="Ishikawa M."/>
            <person name="Umino S."/>
            <person name="Koizumi Y."/>
            <person name="Shiwa Y."/>
            <person name="Yoshikawa H."/>
            <person name="Matsutani M."/>
            <person name="Matsushita K."/>
        </authorList>
    </citation>
    <scope>NUCLEOTIDE SEQUENCE</scope>
    <source>
        <strain evidence="2">NRIC 0535</strain>
    </source>
</reference>
<proteinExistence type="predicted"/>
<protein>
    <submittedName>
        <fullName evidence="2">Outer membrane protein</fullName>
    </submittedName>
</protein>
<sequence>MSSLVDCAISGTYLTLYDSYISNVSIQQGLMSVHGGEIHDSFSFGSARISLEEGAYGNGLTAKSGGDIALSGGSTAENLTIEPGGLVYVETGCTISKVECASGGHVGIAAGTMVSALTIMAGARFYTDAELGHPVARFDRDLTDELADAPTGQWTASRDDDGLTYFTSGFVTTREISSFNGIGWTRLIVSNGATVSGIVARGLDVFVKSGGTLISSYIQKYPENNFYGGGVYLDDGAVSVGNIYMAADVEVRSGASSTDDSFCGNVPGTVSVMTGAVCIRPNIGRGTDFNVMSGATLTDPSQQANARMRIEVLAETLYIDKIEACFLAGTLMLTDDGEVRVETLAGGDRLVCIEHGERVVREVVRVIRRTAHVRLGLPDDLAGYPVRIRSNAFDENLPSRDLLVTSEHCFLFEGRFVPVRMLVNGTSVAYDRSFRTYDYHHVELANHAIIFANGVETESYLDTSERSSRLRNGRISGEVHAARSWTTDAAAPLDTARGFVEPLFQALAQRASALGLGSCENSGGVTSDPALVLYDHAGRRCPILSQSPEGATFSIPAGIPHVWLCSRTVRACDGIGAFVDDRRALGVLIGQMRCSGTQGEMLTNPHLSQPLIEGWDALEAGHCRWTKGQAFISLAGFSSAGDMTLSIEILGGGPYRLDETKVPDLAA</sequence>
<dbReference type="EMBL" id="BAPV01000061">
    <property type="protein sequence ID" value="GBQ93772.1"/>
    <property type="molecule type" value="Genomic_DNA"/>
</dbReference>
<gene>
    <name evidence="2" type="ORF">AA0535_2939</name>
</gene>